<accession>A0A0A9GSP6</accession>
<proteinExistence type="predicted"/>
<evidence type="ECO:0000313" key="1">
    <source>
        <dbReference type="EMBL" id="JAE26529.1"/>
    </source>
</evidence>
<organism evidence="1">
    <name type="scientific">Arundo donax</name>
    <name type="common">Giant reed</name>
    <name type="synonym">Donax arundinaceus</name>
    <dbReference type="NCBI Taxonomy" id="35708"/>
    <lineage>
        <taxon>Eukaryota</taxon>
        <taxon>Viridiplantae</taxon>
        <taxon>Streptophyta</taxon>
        <taxon>Embryophyta</taxon>
        <taxon>Tracheophyta</taxon>
        <taxon>Spermatophyta</taxon>
        <taxon>Magnoliopsida</taxon>
        <taxon>Liliopsida</taxon>
        <taxon>Poales</taxon>
        <taxon>Poaceae</taxon>
        <taxon>PACMAD clade</taxon>
        <taxon>Arundinoideae</taxon>
        <taxon>Arundineae</taxon>
        <taxon>Arundo</taxon>
    </lineage>
</organism>
<protein>
    <submittedName>
        <fullName evidence="1">Uncharacterized protein</fullName>
    </submittedName>
</protein>
<dbReference type="EMBL" id="GBRH01171367">
    <property type="protein sequence ID" value="JAE26529.1"/>
    <property type="molecule type" value="Transcribed_RNA"/>
</dbReference>
<dbReference type="AlphaFoldDB" id="A0A0A9GSP6"/>
<name>A0A0A9GSP6_ARUDO</name>
<sequence>MTYYEEKNNRLVWEEYKASLQEQF</sequence>
<reference evidence="1" key="2">
    <citation type="journal article" date="2015" name="Data Brief">
        <title>Shoot transcriptome of the giant reed, Arundo donax.</title>
        <authorList>
            <person name="Barrero R.A."/>
            <person name="Guerrero F.D."/>
            <person name="Moolhuijzen P."/>
            <person name="Goolsby J.A."/>
            <person name="Tidwell J."/>
            <person name="Bellgard S.E."/>
            <person name="Bellgard M.I."/>
        </authorList>
    </citation>
    <scope>NUCLEOTIDE SEQUENCE</scope>
    <source>
        <tissue evidence="1">Shoot tissue taken approximately 20 cm above the soil surface</tissue>
    </source>
</reference>
<reference evidence="1" key="1">
    <citation type="submission" date="2014-09" db="EMBL/GenBank/DDBJ databases">
        <authorList>
            <person name="Magalhaes I.L.F."/>
            <person name="Oliveira U."/>
            <person name="Santos F.R."/>
            <person name="Vidigal T.H.D.A."/>
            <person name="Brescovit A.D."/>
            <person name="Santos A.J."/>
        </authorList>
    </citation>
    <scope>NUCLEOTIDE SEQUENCE</scope>
    <source>
        <tissue evidence="1">Shoot tissue taken approximately 20 cm above the soil surface</tissue>
    </source>
</reference>